<dbReference type="STRING" id="1538463.B0T36_13700"/>
<organism evidence="6 7">
    <name type="scientific">Nocardia donostiensis</name>
    <dbReference type="NCBI Taxonomy" id="1538463"/>
    <lineage>
        <taxon>Bacteria</taxon>
        <taxon>Bacillati</taxon>
        <taxon>Actinomycetota</taxon>
        <taxon>Actinomycetes</taxon>
        <taxon>Mycobacteriales</taxon>
        <taxon>Nocardiaceae</taxon>
        <taxon>Nocardia</taxon>
    </lineage>
</organism>
<sequence>MRRSTRKLAVFVIALLGSALLAGCGGESGDGTTSTEMSLPGAPAPALTPGLREQAPAQYEDSGEQATDRKEVVTGNVDITADDPIVAAGSVADRVRELDGRIDRRTEQPGTDDDLPRAELTVRIPADRTDAFIDGLGSIGRVTEVGTNRDDVTMQWADLDARIAALRASVDRLRALLAAADNTADLIAAEEALASRQGELDSLTAQKRRLDDQIALSTLTITITADADTKPDNEPANFWDGLVFGWNSLVDWLKDAVVFAGKAVPWIGFLAVLGVIAWAITGLAQRISKGRGGTSVNDPGDAVRQSSATGGSAHTAASDDAASSTHTAAPEAAGSDRAAGAAGATHSGKAERTEDPLQDAAGSGTVQTPTGERDIPTTSPGNAGAADAEREPDSGRGIGFDDAGTPDTETQKEPGASGDHRAGDDKTEQP</sequence>
<feature type="compositionally biased region" description="Basic and acidic residues" evidence="2">
    <location>
        <begin position="418"/>
        <end position="430"/>
    </location>
</feature>
<gene>
    <name evidence="6" type="ORF">B0T46_12635</name>
</gene>
<dbReference type="InterPro" id="IPR025645">
    <property type="entry name" value="DUF4349"/>
</dbReference>
<feature type="region of interest" description="Disordered" evidence="2">
    <location>
        <begin position="289"/>
        <end position="430"/>
    </location>
</feature>
<protein>
    <recommendedName>
        <fullName evidence="5">DUF4349 domain-containing protein</fullName>
    </recommendedName>
</protein>
<feature type="region of interest" description="Disordered" evidence="2">
    <location>
        <begin position="26"/>
        <end position="49"/>
    </location>
</feature>
<name>A0A1W0B8J5_9NOCA</name>
<keyword evidence="3" id="KW-1133">Transmembrane helix</keyword>
<dbReference type="Proteomes" id="UP000188836">
    <property type="component" value="Unassembled WGS sequence"/>
</dbReference>
<evidence type="ECO:0000313" key="6">
    <source>
        <dbReference type="EMBL" id="ONM48243.1"/>
    </source>
</evidence>
<proteinExistence type="predicted"/>
<accession>A0A1W0B8J5</accession>
<dbReference type="OrthoDB" id="186919at2"/>
<keyword evidence="7" id="KW-1185">Reference proteome</keyword>
<evidence type="ECO:0000256" key="1">
    <source>
        <dbReference type="SAM" id="Coils"/>
    </source>
</evidence>
<feature type="transmembrane region" description="Helical" evidence="3">
    <location>
        <begin position="263"/>
        <end position="284"/>
    </location>
</feature>
<dbReference type="Pfam" id="PF14257">
    <property type="entry name" value="DUF4349"/>
    <property type="match status" value="1"/>
</dbReference>
<keyword evidence="1" id="KW-0175">Coiled coil</keyword>
<evidence type="ECO:0000256" key="2">
    <source>
        <dbReference type="SAM" id="MobiDB-lite"/>
    </source>
</evidence>
<reference evidence="6 7" key="1">
    <citation type="journal article" date="2016" name="Antonie Van Leeuwenhoek">
        <title>Nocardia donostiensis sp. nov., isolated from human respiratory specimens.</title>
        <authorList>
            <person name="Ercibengoa M."/>
            <person name="Bell M."/>
            <person name="Marimon J.M."/>
            <person name="Humrighouse B."/>
            <person name="Klenk H.P."/>
            <person name="Potter G."/>
            <person name="Perez-Trallero E."/>
        </authorList>
    </citation>
    <scope>NUCLEOTIDE SEQUENCE [LARGE SCALE GENOMIC DNA]</scope>
    <source>
        <strain evidence="6 7">X1655</strain>
    </source>
</reference>
<keyword evidence="3" id="KW-0812">Transmembrane</keyword>
<evidence type="ECO:0000256" key="3">
    <source>
        <dbReference type="SAM" id="Phobius"/>
    </source>
</evidence>
<feature type="signal peptide" evidence="4">
    <location>
        <begin position="1"/>
        <end position="22"/>
    </location>
</feature>
<dbReference type="RefSeq" id="WP_077116807.1">
    <property type="nucleotide sequence ID" value="NZ_LOKT01000008.1"/>
</dbReference>
<feature type="compositionally biased region" description="Low complexity" evidence="2">
    <location>
        <begin position="30"/>
        <end position="49"/>
    </location>
</feature>
<dbReference type="EMBL" id="MUMY01000010">
    <property type="protein sequence ID" value="ONM48243.1"/>
    <property type="molecule type" value="Genomic_DNA"/>
</dbReference>
<dbReference type="PROSITE" id="PS51257">
    <property type="entry name" value="PROKAR_LIPOPROTEIN"/>
    <property type="match status" value="1"/>
</dbReference>
<keyword evidence="4" id="KW-0732">Signal</keyword>
<feature type="coiled-coil region" evidence="1">
    <location>
        <begin position="163"/>
        <end position="213"/>
    </location>
</feature>
<feature type="domain" description="DUF4349" evidence="5">
    <location>
        <begin position="69"/>
        <end position="278"/>
    </location>
</feature>
<evidence type="ECO:0000256" key="4">
    <source>
        <dbReference type="SAM" id="SignalP"/>
    </source>
</evidence>
<dbReference type="AlphaFoldDB" id="A0A1W0B8J5"/>
<keyword evidence="3" id="KW-0472">Membrane</keyword>
<evidence type="ECO:0000259" key="5">
    <source>
        <dbReference type="Pfam" id="PF14257"/>
    </source>
</evidence>
<feature type="compositionally biased region" description="Polar residues" evidence="2">
    <location>
        <begin position="364"/>
        <end position="381"/>
    </location>
</feature>
<evidence type="ECO:0000313" key="7">
    <source>
        <dbReference type="Proteomes" id="UP000188836"/>
    </source>
</evidence>
<feature type="compositionally biased region" description="Low complexity" evidence="2">
    <location>
        <begin position="306"/>
        <end position="347"/>
    </location>
</feature>
<feature type="chain" id="PRO_5038444462" description="DUF4349 domain-containing protein" evidence="4">
    <location>
        <begin position="23"/>
        <end position="430"/>
    </location>
</feature>
<comment type="caution">
    <text evidence="6">The sequence shown here is derived from an EMBL/GenBank/DDBJ whole genome shotgun (WGS) entry which is preliminary data.</text>
</comment>